<gene>
    <name evidence="6" type="ORF">Wenmar_01360</name>
</gene>
<dbReference type="CDD" id="cd16841">
    <property type="entry name" value="RraA_family"/>
    <property type="match status" value="1"/>
</dbReference>
<evidence type="ECO:0000256" key="1">
    <source>
        <dbReference type="ARBA" id="ARBA00001968"/>
    </source>
</evidence>
<dbReference type="InterPro" id="IPR005493">
    <property type="entry name" value="RraA/RraA-like"/>
</dbReference>
<feature type="binding site" evidence="5">
    <location>
        <begin position="117"/>
        <end position="120"/>
    </location>
    <ligand>
        <name>substrate</name>
    </ligand>
</feature>
<comment type="caution">
    <text evidence="6">The sequence shown here is derived from an EMBL/GenBank/DDBJ whole genome shotgun (WGS) entry which is preliminary data.</text>
</comment>
<evidence type="ECO:0000256" key="2">
    <source>
        <dbReference type="ARBA" id="ARBA00016549"/>
    </source>
</evidence>
<dbReference type="NCBIfam" id="NF006093">
    <property type="entry name" value="PRK08245.1"/>
    <property type="match status" value="1"/>
</dbReference>
<reference evidence="6 7" key="1">
    <citation type="submission" date="2013-01" db="EMBL/GenBank/DDBJ databases">
        <authorList>
            <person name="Fiebig A."/>
            <person name="Goeker M."/>
            <person name="Klenk H.-P.P."/>
        </authorList>
    </citation>
    <scope>NUCLEOTIDE SEQUENCE [LARGE SCALE GENOMIC DNA]</scope>
    <source>
        <strain evidence="6 7">DSM 24838</strain>
    </source>
</reference>
<feature type="binding site" evidence="5">
    <location>
        <position position="139"/>
    </location>
    <ligand>
        <name>substrate</name>
    </ligand>
</feature>
<organism evidence="6 7">
    <name type="scientific">Wenxinia marina DSM 24838</name>
    <dbReference type="NCBI Taxonomy" id="1123501"/>
    <lineage>
        <taxon>Bacteria</taxon>
        <taxon>Pseudomonadati</taxon>
        <taxon>Pseudomonadota</taxon>
        <taxon>Alphaproteobacteria</taxon>
        <taxon>Rhodobacterales</taxon>
        <taxon>Roseobacteraceae</taxon>
        <taxon>Wenxinia</taxon>
    </lineage>
</organism>
<evidence type="ECO:0000313" key="7">
    <source>
        <dbReference type="Proteomes" id="UP000035100"/>
    </source>
</evidence>
<dbReference type="GO" id="GO:0008168">
    <property type="term" value="F:methyltransferase activity"/>
    <property type="evidence" value="ECO:0007669"/>
    <property type="project" value="UniProtKB-KW"/>
</dbReference>
<name>A0A0D0NNH1_9RHOB</name>
<dbReference type="Pfam" id="PF03737">
    <property type="entry name" value="RraA-like"/>
    <property type="match status" value="1"/>
</dbReference>
<feature type="binding site" evidence="5">
    <location>
        <position position="140"/>
    </location>
    <ligand>
        <name>Mg(2+)</name>
        <dbReference type="ChEBI" id="CHEBI:18420"/>
    </ligand>
</feature>
<dbReference type="OrthoDB" id="9805307at2"/>
<keyword evidence="5" id="KW-0460">Magnesium</keyword>
<dbReference type="Gene3D" id="3.50.30.40">
    <property type="entry name" value="Ribonuclease E inhibitor RraA/RraA-like"/>
    <property type="match status" value="1"/>
</dbReference>
<evidence type="ECO:0000313" key="6">
    <source>
        <dbReference type="EMBL" id="KIQ69790.1"/>
    </source>
</evidence>
<evidence type="ECO:0000256" key="5">
    <source>
        <dbReference type="PIRSR" id="PIRSR605493-1"/>
    </source>
</evidence>
<dbReference type="STRING" id="1123501.Wenmar_01360"/>
<protein>
    <recommendedName>
        <fullName evidence="2">Putative 4-hydroxy-4-methyl-2-oxoglutarate aldolase</fullName>
    </recommendedName>
    <alternativeName>
        <fullName evidence="3">Regulator of ribonuclease activity homolog</fullName>
    </alternativeName>
    <alternativeName>
        <fullName evidence="4">RraA-like protein</fullName>
    </alternativeName>
</protein>
<dbReference type="PANTHER" id="PTHR33254:SF4">
    <property type="entry name" value="4-HYDROXY-4-METHYL-2-OXOGLUTARATE ALDOLASE 3-RELATED"/>
    <property type="match status" value="1"/>
</dbReference>
<evidence type="ECO:0000256" key="4">
    <source>
        <dbReference type="ARBA" id="ARBA00030169"/>
    </source>
</evidence>
<accession>A0A0D0NNH1</accession>
<sequence length="257" mass="28165">MVKLHVDDPGLIEPIERPSAELVARVREVGAATASATLAHMGIRNCHIVGPTCWTPGEAIAGPAVTLQMMPKREDLFEEGEYADVEKQLHRHVLYQVEAGDVVVVEARGDMTSGIFGDMMSTYFRGKRGAGMVIDGCVRDWAKIKELGIPMWIRGVTPNYHAQTNLMPLAVNVPVACGGVTVLPGDIIVADDDGAVCVPVKLAEQMVEKAHKDHGWEGFSKEKLFAGESLKRYYPLHKDAYPEYEAWLKAKGESPDK</sequence>
<dbReference type="Proteomes" id="UP000035100">
    <property type="component" value="Unassembled WGS sequence"/>
</dbReference>
<dbReference type="RefSeq" id="WP_018301278.1">
    <property type="nucleotide sequence ID" value="NZ_KB902276.1"/>
</dbReference>
<evidence type="ECO:0000256" key="3">
    <source>
        <dbReference type="ARBA" id="ARBA00029596"/>
    </source>
</evidence>
<dbReference type="SUPFAM" id="SSF89562">
    <property type="entry name" value="RraA-like"/>
    <property type="match status" value="1"/>
</dbReference>
<dbReference type="InterPro" id="IPR036704">
    <property type="entry name" value="RraA/RraA-like_sf"/>
</dbReference>
<keyword evidence="5" id="KW-0479">Metal-binding</keyword>
<keyword evidence="6" id="KW-0808">Transferase</keyword>
<dbReference type="eggNOG" id="COG0684">
    <property type="taxonomic scope" value="Bacteria"/>
</dbReference>
<keyword evidence="6" id="KW-0489">Methyltransferase</keyword>
<dbReference type="PANTHER" id="PTHR33254">
    <property type="entry name" value="4-HYDROXY-4-METHYL-2-OXOGLUTARATE ALDOLASE 3-RELATED"/>
    <property type="match status" value="1"/>
</dbReference>
<dbReference type="GO" id="GO:0046872">
    <property type="term" value="F:metal ion binding"/>
    <property type="evidence" value="ECO:0007669"/>
    <property type="project" value="UniProtKB-KW"/>
</dbReference>
<keyword evidence="7" id="KW-1185">Reference proteome</keyword>
<dbReference type="GO" id="GO:0032259">
    <property type="term" value="P:methylation"/>
    <property type="evidence" value="ECO:0007669"/>
    <property type="project" value="UniProtKB-KW"/>
</dbReference>
<comment type="cofactor">
    <cofactor evidence="1">
        <name>a divalent metal cation</name>
        <dbReference type="ChEBI" id="CHEBI:60240"/>
    </cofactor>
</comment>
<comment type="cofactor">
    <cofactor evidence="5">
        <name>Mg(2+)</name>
        <dbReference type="ChEBI" id="CHEBI:18420"/>
    </cofactor>
</comment>
<dbReference type="AlphaFoldDB" id="A0A0D0NNH1"/>
<proteinExistence type="predicted"/>
<dbReference type="EMBL" id="AONG01000008">
    <property type="protein sequence ID" value="KIQ69790.1"/>
    <property type="molecule type" value="Genomic_DNA"/>
</dbReference>